<dbReference type="GO" id="GO:0005576">
    <property type="term" value="C:extracellular region"/>
    <property type="evidence" value="ECO:0007669"/>
    <property type="project" value="InterPro"/>
</dbReference>
<feature type="compositionally biased region" description="Low complexity" evidence="1">
    <location>
        <begin position="350"/>
        <end position="359"/>
    </location>
</feature>
<feature type="compositionally biased region" description="Basic and acidic residues" evidence="1">
    <location>
        <begin position="172"/>
        <end position="188"/>
    </location>
</feature>
<proteinExistence type="predicted"/>
<evidence type="ECO:0000256" key="2">
    <source>
        <dbReference type="SAM" id="SignalP"/>
    </source>
</evidence>
<feature type="region of interest" description="Disordered" evidence="1">
    <location>
        <begin position="169"/>
        <end position="288"/>
    </location>
</feature>
<evidence type="ECO:0000313" key="4">
    <source>
        <dbReference type="EMBL" id="CAD7282640.1"/>
    </source>
</evidence>
<dbReference type="InterPro" id="IPR036508">
    <property type="entry name" value="Chitin-bd_dom_sf"/>
</dbReference>
<dbReference type="SUPFAM" id="SSF57625">
    <property type="entry name" value="Invertebrate chitin-binding proteins"/>
    <property type="match status" value="1"/>
</dbReference>
<feature type="compositionally biased region" description="Polar residues" evidence="1">
    <location>
        <begin position="237"/>
        <end position="249"/>
    </location>
</feature>
<dbReference type="PANTHER" id="PTHR22933">
    <property type="entry name" value="FI18007P1-RELATED"/>
    <property type="match status" value="1"/>
</dbReference>
<feature type="domain" description="Chitin-binding type-2" evidence="3">
    <location>
        <begin position="77"/>
        <end position="135"/>
    </location>
</feature>
<reference evidence="4" key="1">
    <citation type="submission" date="2020-11" db="EMBL/GenBank/DDBJ databases">
        <authorList>
            <person name="Tran Van P."/>
        </authorList>
    </citation>
    <scope>NUCLEOTIDE SEQUENCE</scope>
</reference>
<keyword evidence="5" id="KW-1185">Reference proteome</keyword>
<protein>
    <recommendedName>
        <fullName evidence="3">Chitin-binding type-2 domain-containing protein</fullName>
    </recommendedName>
</protein>
<dbReference type="Proteomes" id="UP000678499">
    <property type="component" value="Unassembled WGS sequence"/>
</dbReference>
<feature type="compositionally biased region" description="Basic and acidic residues" evidence="1">
    <location>
        <begin position="534"/>
        <end position="546"/>
    </location>
</feature>
<dbReference type="EMBL" id="OA886125">
    <property type="protein sequence ID" value="CAD7282640.1"/>
    <property type="molecule type" value="Genomic_DNA"/>
</dbReference>
<feature type="region of interest" description="Disordered" evidence="1">
    <location>
        <begin position="467"/>
        <end position="548"/>
    </location>
</feature>
<feature type="compositionally biased region" description="Polar residues" evidence="1">
    <location>
        <begin position="31"/>
        <end position="47"/>
    </location>
</feature>
<keyword evidence="2" id="KW-0732">Signal</keyword>
<feature type="compositionally biased region" description="Pro residues" evidence="1">
    <location>
        <begin position="190"/>
        <end position="200"/>
    </location>
</feature>
<feature type="region of interest" description="Disordered" evidence="1">
    <location>
        <begin position="28"/>
        <end position="62"/>
    </location>
</feature>
<gene>
    <name evidence="4" type="ORF">NMOB1V02_LOCUS10262</name>
</gene>
<dbReference type="GO" id="GO:0008061">
    <property type="term" value="F:chitin binding"/>
    <property type="evidence" value="ECO:0007669"/>
    <property type="project" value="InterPro"/>
</dbReference>
<accession>A0A7R9GHE3</accession>
<evidence type="ECO:0000256" key="1">
    <source>
        <dbReference type="SAM" id="MobiDB-lite"/>
    </source>
</evidence>
<feature type="compositionally biased region" description="Basic and acidic residues" evidence="1">
    <location>
        <begin position="250"/>
        <end position="262"/>
    </location>
</feature>
<feature type="signal peptide" evidence="2">
    <location>
        <begin position="1"/>
        <end position="21"/>
    </location>
</feature>
<feature type="region of interest" description="Disordered" evidence="1">
    <location>
        <begin position="337"/>
        <end position="363"/>
    </location>
</feature>
<dbReference type="Gene3D" id="2.170.140.10">
    <property type="entry name" value="Chitin binding domain"/>
    <property type="match status" value="1"/>
</dbReference>
<feature type="chain" id="PRO_5036210779" description="Chitin-binding type-2 domain-containing protein" evidence="2">
    <location>
        <begin position="22"/>
        <end position="640"/>
    </location>
</feature>
<dbReference type="PROSITE" id="PS50940">
    <property type="entry name" value="CHIT_BIND_II"/>
    <property type="match status" value="1"/>
</dbReference>
<name>A0A7R9GHE3_9CRUS</name>
<dbReference type="Pfam" id="PF01607">
    <property type="entry name" value="CBM_14"/>
    <property type="match status" value="1"/>
</dbReference>
<dbReference type="AlphaFoldDB" id="A0A7R9GHE3"/>
<organism evidence="4">
    <name type="scientific">Notodromas monacha</name>
    <dbReference type="NCBI Taxonomy" id="399045"/>
    <lineage>
        <taxon>Eukaryota</taxon>
        <taxon>Metazoa</taxon>
        <taxon>Ecdysozoa</taxon>
        <taxon>Arthropoda</taxon>
        <taxon>Crustacea</taxon>
        <taxon>Oligostraca</taxon>
        <taxon>Ostracoda</taxon>
        <taxon>Podocopa</taxon>
        <taxon>Podocopida</taxon>
        <taxon>Cypridocopina</taxon>
        <taxon>Cypridoidea</taxon>
        <taxon>Cyprididae</taxon>
        <taxon>Notodromas</taxon>
    </lineage>
</organism>
<dbReference type="PANTHER" id="PTHR22933:SF42">
    <property type="entry name" value="FI18455P1-RELATED"/>
    <property type="match status" value="1"/>
</dbReference>
<dbReference type="InterPro" id="IPR052976">
    <property type="entry name" value="Scoloptoxin-like"/>
</dbReference>
<dbReference type="SMART" id="SM00494">
    <property type="entry name" value="ChtBD2"/>
    <property type="match status" value="1"/>
</dbReference>
<evidence type="ECO:0000259" key="3">
    <source>
        <dbReference type="PROSITE" id="PS50940"/>
    </source>
</evidence>
<feature type="compositionally biased region" description="Basic and acidic residues" evidence="1">
    <location>
        <begin position="204"/>
        <end position="218"/>
    </location>
</feature>
<evidence type="ECO:0000313" key="5">
    <source>
        <dbReference type="Proteomes" id="UP000678499"/>
    </source>
</evidence>
<sequence length="640" mass="73138">MLEGRAIRLVILTCLVSVCTGQSSRDEDLWSDQQRSSQPRKPASSSRSVDELEELRGSIPGEPGRDYPIYAVAPETKFNCDGRGSGYFADTEAGCQVYHYCDGIGRHYSNLCPNGTIFNQKTFVCQWWYNVQCDDSDTFFVLNENLYRMEARSLYDGFESLWQNEQPINKQRTLDRPTFKPLVTERPRKPPPVTRPPKTTPAPKRPESQRPRIVDNGRRGASQTERSTQYREEERTPSSPVRETTSSWRSYEDNHSNNRDSIRPWQPDSKFLTTVGPGYEYQPPTRDREKIVMRSRDDTGDRRPSLVFIGTQQETSEGEAANDDRLRYVELRNQPNDDGISRKVKRTDVSTTTARSTTSAEEEREKIVILRRTIEERLRKAAEAISGKTLTTADPKRKFDEQYRLKKHRAATEDLLKTIALMKKFNDDEARRLIKAEIPAPDVPNELPELPLVTTFRPTWTTGGFLPNHGSSSSFPSKIHPIINSVNHPHRPSPTQRSKPHSQPGYDTNKKTFHWPHKGGTESSWRPVRVLSRSRREDENDSKPSNDDAVITVVDVPWTDIAEKEKEAVLVNVSEPSTEVVPTTATTATIKKIKKKVVLTNDDKKALAEYYYENDAEPGFWDDDNDVGDWDWARSSDQNS</sequence>
<dbReference type="InterPro" id="IPR002557">
    <property type="entry name" value="Chitin-bd_dom"/>
</dbReference>
<dbReference type="OrthoDB" id="10052888at2759"/>
<dbReference type="EMBL" id="CAJPEX010004088">
    <property type="protein sequence ID" value="CAG0922792.1"/>
    <property type="molecule type" value="Genomic_DNA"/>
</dbReference>